<proteinExistence type="predicted"/>
<keyword evidence="6" id="KW-0598">Phosphotransferase system</keyword>
<dbReference type="CDD" id="cd00001">
    <property type="entry name" value="PTS_IIB_man"/>
    <property type="match status" value="1"/>
</dbReference>
<dbReference type="Pfam" id="PF03830">
    <property type="entry name" value="PTSIIB_sorb"/>
    <property type="match status" value="1"/>
</dbReference>
<dbReference type="Gene3D" id="3.40.35.10">
    <property type="entry name" value="Phosphotransferase system, sorbose subfamily IIB component"/>
    <property type="match status" value="1"/>
</dbReference>
<keyword evidence="2" id="KW-0813">Transport</keyword>
<sequence length="165" mass="18333">MSIDIRLARIDDRLIHGQITTAWSKQVSINRILVISDEAAANPLRKVLLKQAAPAGIHVNVLSVSRMMEVSKSHILDGEKIAMLFTTPVDVEALVRSGMTFESVNVGGMSFSSGKKMLTNFVSVDDRDVEAFLYLAEQGIELEIRKVPADHRLNLMEALKKQNFI</sequence>
<organism evidence="9 10">
    <name type="scientific">Candidatus Vagococcus giribetii</name>
    <dbReference type="NCBI Taxonomy" id="2230876"/>
    <lineage>
        <taxon>Bacteria</taxon>
        <taxon>Bacillati</taxon>
        <taxon>Bacillota</taxon>
        <taxon>Bacilli</taxon>
        <taxon>Lactobacillales</taxon>
        <taxon>Enterococcaceae</taxon>
        <taxon>Vagococcus</taxon>
    </lineage>
</organism>
<keyword evidence="3" id="KW-0963">Cytoplasm</keyword>
<dbReference type="EMBL" id="JAFLVX010000007">
    <property type="protein sequence ID" value="MBO0475912.1"/>
    <property type="molecule type" value="Genomic_DNA"/>
</dbReference>
<evidence type="ECO:0000259" key="8">
    <source>
        <dbReference type="PROSITE" id="PS51101"/>
    </source>
</evidence>
<keyword evidence="4 9" id="KW-0762">Sugar transport</keyword>
<feature type="domain" description="PTS EIIB type-4" evidence="8">
    <location>
        <begin position="1"/>
        <end position="165"/>
    </location>
</feature>
<evidence type="ECO:0000256" key="7">
    <source>
        <dbReference type="ARBA" id="ARBA00022777"/>
    </source>
</evidence>
<evidence type="ECO:0000256" key="6">
    <source>
        <dbReference type="ARBA" id="ARBA00022683"/>
    </source>
</evidence>
<keyword evidence="7" id="KW-0418">Kinase</keyword>
<dbReference type="InterPro" id="IPR004720">
    <property type="entry name" value="PTS_IIB_sorbose-sp"/>
</dbReference>
<dbReference type="PROSITE" id="PS51101">
    <property type="entry name" value="PTS_EIIB_TYPE_4"/>
    <property type="match status" value="1"/>
</dbReference>
<evidence type="ECO:0000256" key="2">
    <source>
        <dbReference type="ARBA" id="ARBA00022448"/>
    </source>
</evidence>
<dbReference type="InterPro" id="IPR036667">
    <property type="entry name" value="PTS_IIB_sorbose-sp_sf"/>
</dbReference>
<protein>
    <submittedName>
        <fullName evidence="9">PTS sugar transporter subunit IIB</fullName>
    </submittedName>
</protein>
<keyword evidence="10" id="KW-1185">Reference proteome</keyword>
<dbReference type="SUPFAM" id="SSF52728">
    <property type="entry name" value="PTS IIb component"/>
    <property type="match status" value="1"/>
</dbReference>
<comment type="subcellular location">
    <subcellularLocation>
        <location evidence="1">Cytoplasm</location>
    </subcellularLocation>
</comment>
<gene>
    <name evidence="9" type="ORF">DOK76_02440</name>
</gene>
<accession>A0ABS3HQA8</accession>
<evidence type="ECO:0000256" key="1">
    <source>
        <dbReference type="ARBA" id="ARBA00004496"/>
    </source>
</evidence>
<evidence type="ECO:0000256" key="5">
    <source>
        <dbReference type="ARBA" id="ARBA00022679"/>
    </source>
</evidence>
<keyword evidence="5" id="KW-0808">Transferase</keyword>
<dbReference type="RefSeq" id="WP_206964730.1">
    <property type="nucleotide sequence ID" value="NZ_JAFLVX010000007.1"/>
</dbReference>
<evidence type="ECO:0000256" key="4">
    <source>
        <dbReference type="ARBA" id="ARBA00022597"/>
    </source>
</evidence>
<evidence type="ECO:0000313" key="9">
    <source>
        <dbReference type="EMBL" id="MBO0475912.1"/>
    </source>
</evidence>
<comment type="caution">
    <text evidence="9">The sequence shown here is derived from an EMBL/GenBank/DDBJ whole genome shotgun (WGS) entry which is preliminary data.</text>
</comment>
<dbReference type="Proteomes" id="UP000664857">
    <property type="component" value="Unassembled WGS sequence"/>
</dbReference>
<evidence type="ECO:0000256" key="3">
    <source>
        <dbReference type="ARBA" id="ARBA00022490"/>
    </source>
</evidence>
<evidence type="ECO:0000313" key="10">
    <source>
        <dbReference type="Proteomes" id="UP000664857"/>
    </source>
</evidence>
<name>A0ABS3HQA8_9ENTE</name>
<reference evidence="9 10" key="1">
    <citation type="submission" date="2021-03" db="EMBL/GenBank/DDBJ databases">
        <title>Enterococcal diversity collection.</title>
        <authorList>
            <person name="Gilmore M.S."/>
            <person name="Schwartzman J."/>
            <person name="Van Tyne D."/>
            <person name="Martin M."/>
            <person name="Earl A.M."/>
            <person name="Manson A.L."/>
            <person name="Straub T."/>
            <person name="Salamzade R."/>
            <person name="Saavedra J."/>
            <person name="Lebreton F."/>
            <person name="Prichula J."/>
            <person name="Schaufler K."/>
            <person name="Gaca A."/>
            <person name="Sgardioli B."/>
            <person name="Wagenaar J."/>
            <person name="Strong T."/>
        </authorList>
    </citation>
    <scope>NUCLEOTIDE SEQUENCE [LARGE SCALE GENOMIC DNA]</scope>
    <source>
        <strain evidence="9 10">DIV0080</strain>
    </source>
</reference>